<dbReference type="EMBL" id="AP007155">
    <property type="protein sequence ID" value="BAE58011.1"/>
    <property type="molecule type" value="Genomic_DNA"/>
</dbReference>
<protein>
    <submittedName>
        <fullName evidence="2">DNA, SC003</fullName>
    </submittedName>
</protein>
<accession>Q2UKA4</accession>
<dbReference type="RefSeq" id="XP_023090137.1">
    <property type="nucleotide sequence ID" value="XM_023235084.1"/>
</dbReference>
<feature type="chain" id="PRO_5004217232" evidence="1">
    <location>
        <begin position="20"/>
        <end position="124"/>
    </location>
</feature>
<keyword evidence="1" id="KW-0732">Signal</keyword>
<evidence type="ECO:0000313" key="2">
    <source>
        <dbReference type="EMBL" id="BAE58011.1"/>
    </source>
</evidence>
<dbReference type="GeneID" id="5991996"/>
<proteinExistence type="predicted"/>
<dbReference type="HOGENOM" id="CLU_2003425_0_0_1"/>
<dbReference type="Gene3D" id="1.25.40.10">
    <property type="entry name" value="Tetratricopeptide repeat domain"/>
    <property type="match status" value="1"/>
</dbReference>
<dbReference type="EMBL" id="BA000050">
    <property type="protein sequence ID" value="BAE58011.1"/>
    <property type="molecule type" value="Genomic_DNA"/>
</dbReference>
<sequence>MNMKVFAILSGLFATSVVAGVMQNANGQPDNQVVKREAALEPCCGFKCYKGLGLTSRTQGLTMDSILPTLSPTVVTMVAFVVQLKVAQGKSKAAEEMYQRALAGKEKAFGPDHSETGTAVNNQF</sequence>
<gene>
    <name evidence="2" type="ORF">AO090003000893</name>
</gene>
<reference evidence="2 3" key="1">
    <citation type="journal article" date="2005" name="Nature">
        <title>Genome sequencing and analysis of Aspergillus oryzae.</title>
        <authorList>
            <person name="Machida M."/>
            <person name="Asai K."/>
            <person name="Sano M."/>
            <person name="Tanaka T."/>
            <person name="Kumagai T."/>
            <person name="Terai G."/>
            <person name="Kusumoto K."/>
            <person name="Arima T."/>
            <person name="Akita O."/>
            <person name="Kashiwagi Y."/>
            <person name="Abe K."/>
            <person name="Gomi K."/>
            <person name="Horiuchi H."/>
            <person name="Kitamoto K."/>
            <person name="Kobayashi T."/>
            <person name="Takeuchi M."/>
            <person name="Denning D.W."/>
            <person name="Galagan J.E."/>
            <person name="Nierman W.C."/>
            <person name="Yu J."/>
            <person name="Archer D.B."/>
            <person name="Bennett J.W."/>
            <person name="Bhatnagar D."/>
            <person name="Cleveland T.E."/>
            <person name="Fedorova N.D."/>
            <person name="Gotoh O."/>
            <person name="Horikawa H."/>
            <person name="Hosoyama A."/>
            <person name="Ichinomiya M."/>
            <person name="Igarashi R."/>
            <person name="Iwashita K."/>
            <person name="Juvvadi P.R."/>
            <person name="Kato M."/>
            <person name="Kato Y."/>
            <person name="Kin T."/>
            <person name="Kokubun A."/>
            <person name="Maeda H."/>
            <person name="Maeyama N."/>
            <person name="Maruyama J."/>
            <person name="Nagasaki H."/>
            <person name="Nakajima T."/>
            <person name="Oda K."/>
            <person name="Okada K."/>
            <person name="Paulsen I."/>
            <person name="Sakamoto K."/>
            <person name="Sawano T."/>
            <person name="Takahashi M."/>
            <person name="Takase K."/>
            <person name="Terabayashi Y."/>
            <person name="Wortman J."/>
            <person name="Yamada O."/>
            <person name="Yamagata Y."/>
            <person name="Anazawa H."/>
            <person name="Hata Y."/>
            <person name="Koide Y."/>
            <person name="Komori T."/>
            <person name="Koyama Y."/>
            <person name="Minetoki T."/>
            <person name="Suharnan S."/>
            <person name="Tanaka A."/>
            <person name="Isono K."/>
            <person name="Kuhara S."/>
            <person name="Ogasawara N."/>
            <person name="Kikuchi H."/>
        </authorList>
    </citation>
    <scope>NUCLEOTIDE SEQUENCE [LARGE SCALE GENOMIC DNA]</scope>
    <source>
        <strain evidence="3">ATCC 42149 / RIB 40</strain>
    </source>
</reference>
<dbReference type="AlphaFoldDB" id="Q2UKA4"/>
<dbReference type="Proteomes" id="UP000006564">
    <property type="component" value="Chromosome 2"/>
</dbReference>
<feature type="signal peptide" evidence="1">
    <location>
        <begin position="1"/>
        <end position="19"/>
    </location>
</feature>
<dbReference type="InterPro" id="IPR011990">
    <property type="entry name" value="TPR-like_helical_dom_sf"/>
</dbReference>
<keyword evidence="3" id="KW-1185">Reference proteome</keyword>
<name>Q2UKA4_ASPOR</name>
<dbReference type="VEuPathDB" id="FungiDB:AO090003000893"/>
<evidence type="ECO:0000256" key="1">
    <source>
        <dbReference type="SAM" id="SignalP"/>
    </source>
</evidence>
<dbReference type="KEGG" id="aor:AO090003000893"/>
<evidence type="ECO:0000313" key="3">
    <source>
        <dbReference type="Proteomes" id="UP000006564"/>
    </source>
</evidence>
<organism evidence="2 3">
    <name type="scientific">Aspergillus oryzae (strain ATCC 42149 / RIB 40)</name>
    <name type="common">Yellow koji mold</name>
    <dbReference type="NCBI Taxonomy" id="510516"/>
    <lineage>
        <taxon>Eukaryota</taxon>
        <taxon>Fungi</taxon>
        <taxon>Dikarya</taxon>
        <taxon>Ascomycota</taxon>
        <taxon>Pezizomycotina</taxon>
        <taxon>Eurotiomycetes</taxon>
        <taxon>Eurotiomycetidae</taxon>
        <taxon>Eurotiales</taxon>
        <taxon>Aspergillaceae</taxon>
        <taxon>Aspergillus</taxon>
        <taxon>Aspergillus subgen. Circumdati</taxon>
    </lineage>
</organism>